<reference evidence="3 4" key="1">
    <citation type="submission" date="2022-02" db="EMBL/GenBank/DDBJ databases">
        <authorList>
            <person name="Zhuang L."/>
        </authorList>
    </citation>
    <scope>NUCLEOTIDE SEQUENCE [LARGE SCALE GENOMIC DNA]</scope>
    <source>
        <strain evidence="3 4">C32</strain>
    </source>
</reference>
<reference evidence="4" key="2">
    <citation type="submission" date="2023-07" db="EMBL/GenBank/DDBJ databases">
        <title>Shewanella mangrovi sp. nov., an acetaldehyde- degrading bacterium isolated from mangrove sediment.</title>
        <authorList>
            <person name="Liu Y."/>
        </authorList>
    </citation>
    <scope>NUCLEOTIDE SEQUENCE [LARGE SCALE GENOMIC DNA]</scope>
    <source>
        <strain evidence="4">C32</strain>
    </source>
</reference>
<organism evidence="3 4">
    <name type="scientific">Shewanella electrica</name>
    <dbReference type="NCBI Taxonomy" id="515560"/>
    <lineage>
        <taxon>Bacteria</taxon>
        <taxon>Pseudomonadati</taxon>
        <taxon>Pseudomonadota</taxon>
        <taxon>Gammaproteobacteria</taxon>
        <taxon>Alteromonadales</taxon>
        <taxon>Shewanellaceae</taxon>
        <taxon>Shewanella</taxon>
    </lineage>
</organism>
<evidence type="ECO:0000256" key="2">
    <source>
        <dbReference type="ARBA" id="ARBA00093628"/>
    </source>
</evidence>
<dbReference type="Proteomes" id="UP001201549">
    <property type="component" value="Unassembled WGS sequence"/>
</dbReference>
<dbReference type="InterPro" id="IPR007335">
    <property type="entry name" value="DUF413"/>
</dbReference>
<dbReference type="Pfam" id="PF04219">
    <property type="entry name" value="DUF413"/>
    <property type="match status" value="1"/>
</dbReference>
<protein>
    <recommendedName>
        <fullName evidence="2">Macrodomain Ori protein</fullName>
    </recommendedName>
</protein>
<sequence>MNTAVLVNAETATSFSSDRPFYDDANFPRGFKRSGDFTNKEAELLETYGVALRDLAKRSRTAINAEEQHFVDVATGQADAETTLEKLWLKYTKLAMGKPFYAVVGTTLIKSSSHVADSVEMLETDIELAEDSDEAEVSEVD</sequence>
<proteinExistence type="inferred from homology"/>
<gene>
    <name evidence="3" type="ORF">L9G74_09580</name>
</gene>
<accession>A0ABT2FK32</accession>
<comment type="similarity">
    <text evidence="1">Belongs to the MaoP family.</text>
</comment>
<name>A0ABT2FK32_9GAMM</name>
<evidence type="ECO:0000256" key="1">
    <source>
        <dbReference type="ARBA" id="ARBA00093464"/>
    </source>
</evidence>
<dbReference type="EMBL" id="JAKOGG010000005">
    <property type="protein sequence ID" value="MCS4556690.1"/>
    <property type="molecule type" value="Genomic_DNA"/>
</dbReference>
<keyword evidence="4" id="KW-1185">Reference proteome</keyword>
<evidence type="ECO:0000313" key="4">
    <source>
        <dbReference type="Proteomes" id="UP001201549"/>
    </source>
</evidence>
<evidence type="ECO:0000313" key="3">
    <source>
        <dbReference type="EMBL" id="MCS4556690.1"/>
    </source>
</evidence>
<comment type="caution">
    <text evidence="3">The sequence shown here is derived from an EMBL/GenBank/DDBJ whole genome shotgun (WGS) entry which is preliminary data.</text>
</comment>
<dbReference type="RefSeq" id="WP_238896087.1">
    <property type="nucleotide sequence ID" value="NZ_JAKOGG010000005.1"/>
</dbReference>